<comment type="caution">
    <text evidence="1">The sequence shown here is derived from an EMBL/GenBank/DDBJ whole genome shotgun (WGS) entry which is preliminary data.</text>
</comment>
<dbReference type="EMBL" id="JBJIAA010000005">
    <property type="protein sequence ID" value="MFL0250146.1"/>
    <property type="molecule type" value="Genomic_DNA"/>
</dbReference>
<gene>
    <name evidence="1" type="ORF">ACJDT4_06900</name>
</gene>
<dbReference type="RefSeq" id="WP_406786817.1">
    <property type="nucleotide sequence ID" value="NZ_JBJIAA010000005.1"/>
</dbReference>
<evidence type="ECO:0000313" key="2">
    <source>
        <dbReference type="Proteomes" id="UP001623592"/>
    </source>
</evidence>
<sequence length="131" mass="13313">MSVKVLLFKYTKNKQAGNIPKGVRDVDVDIPGVLNPGKGTGILTVGLTGASVIGDIKNNKTIAQKAEASGIDISMTGASYVGGDVLAGVADTVCTAVAAPEVATVVVGTVVVVGVGANWATNKIKRLLHVW</sequence>
<evidence type="ECO:0000313" key="1">
    <source>
        <dbReference type="EMBL" id="MFL0250146.1"/>
    </source>
</evidence>
<reference evidence="1 2" key="1">
    <citation type="submission" date="2024-11" db="EMBL/GenBank/DDBJ databases">
        <authorList>
            <person name="Heng Y.C."/>
            <person name="Lim A.C.H."/>
            <person name="Lee J.K.Y."/>
            <person name="Kittelmann S."/>
        </authorList>
    </citation>
    <scope>NUCLEOTIDE SEQUENCE [LARGE SCALE GENOMIC DNA]</scope>
    <source>
        <strain evidence="1 2">WILCCON 0114</strain>
    </source>
</reference>
<organism evidence="1 2">
    <name type="scientific">Clostridium neuense</name>
    <dbReference type="NCBI Taxonomy" id="1728934"/>
    <lineage>
        <taxon>Bacteria</taxon>
        <taxon>Bacillati</taxon>
        <taxon>Bacillota</taxon>
        <taxon>Clostridia</taxon>
        <taxon>Eubacteriales</taxon>
        <taxon>Clostridiaceae</taxon>
        <taxon>Clostridium</taxon>
    </lineage>
</organism>
<protein>
    <submittedName>
        <fullName evidence="1">Uncharacterized protein</fullName>
    </submittedName>
</protein>
<name>A0ABW8TCC9_9CLOT</name>
<accession>A0ABW8TCC9</accession>
<keyword evidence="2" id="KW-1185">Reference proteome</keyword>
<proteinExistence type="predicted"/>
<dbReference type="Proteomes" id="UP001623592">
    <property type="component" value="Unassembled WGS sequence"/>
</dbReference>